<dbReference type="Pfam" id="PF10686">
    <property type="entry name" value="YAcAr"/>
    <property type="match status" value="1"/>
</dbReference>
<protein>
    <submittedName>
        <fullName evidence="2">DUF2493 domain-containing protein</fullName>
    </submittedName>
</protein>
<comment type="caution">
    <text evidence="2">The sequence shown here is derived from an EMBL/GenBank/DDBJ whole genome shotgun (WGS) entry which is preliminary data.</text>
</comment>
<feature type="domain" description="YspA cpYpsA-related SLOG" evidence="1">
    <location>
        <begin position="1"/>
        <end position="65"/>
    </location>
</feature>
<dbReference type="SUPFAM" id="SSF102405">
    <property type="entry name" value="MCP/YpsA-like"/>
    <property type="match status" value="1"/>
</dbReference>
<sequence length="171" mass="18570">MRVIIAGSRNASQRDVLAALERCSWTGFATCIVCGGAKGADEHGAEWGKQQGLEVKNYPADWKKYGKRAGPVRNREMAENAEGLIAVWDGSSRGTANMIETAEQAGLRIFILRTDINGTKSVSATGRLEGQWEFAEERAAMMEFSAGIDRTVAERLAGRTARSLDDDAAMQ</sequence>
<proteinExistence type="predicted"/>
<keyword evidence="3" id="KW-1185">Reference proteome</keyword>
<reference evidence="2" key="1">
    <citation type="submission" date="2019-12" db="EMBL/GenBank/DDBJ databases">
        <title>Comparative genomics gives insights into the taxonomy of the Azoarcus-Aromatoleum group and reveals separate origins of nif in the plant-associated Azoarcus and non-plant-associated Aromatoleum sub-groups.</title>
        <authorList>
            <person name="Lafos M."/>
            <person name="Maluk M."/>
            <person name="Batista M."/>
            <person name="Junghare M."/>
            <person name="Carmona M."/>
            <person name="Faoro H."/>
            <person name="Cruz L.M."/>
            <person name="Battistoni F."/>
            <person name="De Souza E."/>
            <person name="Pedrosa F."/>
            <person name="Chen W.-M."/>
            <person name="Poole P.S."/>
            <person name="Dixon R.A."/>
            <person name="James E.K."/>
        </authorList>
    </citation>
    <scope>NUCLEOTIDE SEQUENCE</scope>
    <source>
        <strain evidence="2">U120</strain>
    </source>
</reference>
<evidence type="ECO:0000259" key="1">
    <source>
        <dbReference type="Pfam" id="PF10686"/>
    </source>
</evidence>
<name>A0ABX1N1Z7_9RHOO</name>
<accession>A0ABX1N1Z7</accession>
<dbReference type="Proteomes" id="UP000601990">
    <property type="component" value="Unassembled WGS sequence"/>
</dbReference>
<dbReference type="RefSeq" id="WP_169198402.1">
    <property type="nucleotide sequence ID" value="NZ_WTVH02000008.1"/>
</dbReference>
<evidence type="ECO:0000313" key="3">
    <source>
        <dbReference type="Proteomes" id="UP000601990"/>
    </source>
</evidence>
<dbReference type="EMBL" id="WTVH01000010">
    <property type="protein sequence ID" value="NMF93119.1"/>
    <property type="molecule type" value="Genomic_DNA"/>
</dbReference>
<gene>
    <name evidence="2" type="ORF">GO608_07230</name>
</gene>
<evidence type="ECO:0000313" key="2">
    <source>
        <dbReference type="EMBL" id="NMF93119.1"/>
    </source>
</evidence>
<dbReference type="Gene3D" id="3.40.50.450">
    <property type="match status" value="1"/>
</dbReference>
<dbReference type="InterPro" id="IPR019627">
    <property type="entry name" value="YAcAr"/>
</dbReference>
<organism evidence="2 3">
    <name type="scientific">Aromatoleum buckelii</name>
    <dbReference type="NCBI Taxonomy" id="200254"/>
    <lineage>
        <taxon>Bacteria</taxon>
        <taxon>Pseudomonadati</taxon>
        <taxon>Pseudomonadota</taxon>
        <taxon>Betaproteobacteria</taxon>
        <taxon>Rhodocyclales</taxon>
        <taxon>Rhodocyclaceae</taxon>
        <taxon>Aromatoleum</taxon>
    </lineage>
</organism>